<dbReference type="SUPFAM" id="SSF53474">
    <property type="entry name" value="alpha/beta-Hydrolases"/>
    <property type="match status" value="1"/>
</dbReference>
<accession>A0A0A9XV56</accession>
<dbReference type="PROSITE" id="PS00131">
    <property type="entry name" value="CARBOXYPEPT_SER_SER"/>
    <property type="match status" value="1"/>
</dbReference>
<dbReference type="EMBL" id="GBHO01003884">
    <property type="protein sequence ID" value="JAG39720.1"/>
    <property type="molecule type" value="Transcribed_RNA"/>
</dbReference>
<keyword evidence="5 7" id="KW-0378">Hydrolase</keyword>
<dbReference type="EC" id="3.4.16.-" evidence="7"/>
<evidence type="ECO:0000313" key="10">
    <source>
        <dbReference type="EMBL" id="JAG21133.1"/>
    </source>
</evidence>
<dbReference type="Gene3D" id="3.40.50.1820">
    <property type="entry name" value="alpha/beta hydrolase"/>
    <property type="match status" value="1"/>
</dbReference>
<evidence type="ECO:0000256" key="7">
    <source>
        <dbReference type="RuleBase" id="RU361156"/>
    </source>
</evidence>
<evidence type="ECO:0000256" key="3">
    <source>
        <dbReference type="ARBA" id="ARBA00022670"/>
    </source>
</evidence>
<evidence type="ECO:0000256" key="5">
    <source>
        <dbReference type="ARBA" id="ARBA00022801"/>
    </source>
</evidence>
<dbReference type="InterPro" id="IPR018202">
    <property type="entry name" value="Ser_caboxypep_ser_AS"/>
</dbReference>
<evidence type="ECO:0000256" key="6">
    <source>
        <dbReference type="ARBA" id="ARBA00023180"/>
    </source>
</evidence>
<dbReference type="EMBL" id="GBHO01022471">
    <property type="protein sequence ID" value="JAG21133.1"/>
    <property type="molecule type" value="Transcribed_RNA"/>
</dbReference>
<keyword evidence="2 7" id="KW-0121">Carboxypeptidase</keyword>
<keyword evidence="4 7" id="KW-0732">Signal</keyword>
<dbReference type="Pfam" id="PF00450">
    <property type="entry name" value="Peptidase_S10"/>
    <property type="match status" value="1"/>
</dbReference>
<dbReference type="PANTHER" id="PTHR11802">
    <property type="entry name" value="SERINE PROTEASE FAMILY S10 SERINE CARBOXYPEPTIDASE"/>
    <property type="match status" value="1"/>
</dbReference>
<keyword evidence="6" id="KW-0325">Glycoprotein</keyword>
<keyword evidence="3 7" id="KW-0645">Protease</keyword>
<gene>
    <name evidence="8" type="primary">VCP_38</name>
    <name evidence="11" type="synonym">VCP_14</name>
    <name evidence="10" type="synonym">VCP_35</name>
    <name evidence="9" type="synonym">VCP_37</name>
    <name evidence="9" type="ORF">CM83_85766</name>
    <name evidence="8" type="ORF">CM83_85767</name>
    <name evidence="10" type="ORF">CM83_85768</name>
    <name evidence="11" type="ORF">CM83_85773</name>
</gene>
<organism evidence="8">
    <name type="scientific">Lygus hesperus</name>
    <name type="common">Western plant bug</name>
    <dbReference type="NCBI Taxonomy" id="30085"/>
    <lineage>
        <taxon>Eukaryota</taxon>
        <taxon>Metazoa</taxon>
        <taxon>Ecdysozoa</taxon>
        <taxon>Arthropoda</taxon>
        <taxon>Hexapoda</taxon>
        <taxon>Insecta</taxon>
        <taxon>Pterygota</taxon>
        <taxon>Neoptera</taxon>
        <taxon>Paraneoptera</taxon>
        <taxon>Hemiptera</taxon>
        <taxon>Heteroptera</taxon>
        <taxon>Panheteroptera</taxon>
        <taxon>Cimicomorpha</taxon>
        <taxon>Miridae</taxon>
        <taxon>Mirini</taxon>
        <taxon>Lygus</taxon>
    </lineage>
</organism>
<feature type="signal peptide" evidence="7">
    <location>
        <begin position="1"/>
        <end position="16"/>
    </location>
</feature>
<dbReference type="EMBL" id="GBHO01022474">
    <property type="protein sequence ID" value="JAG21130.1"/>
    <property type="molecule type" value="Transcribed_RNA"/>
</dbReference>
<evidence type="ECO:0000313" key="11">
    <source>
        <dbReference type="EMBL" id="JAG39720.1"/>
    </source>
</evidence>
<dbReference type="PROSITE" id="PS00560">
    <property type="entry name" value="CARBOXYPEPT_SER_HIS"/>
    <property type="match status" value="1"/>
</dbReference>
<dbReference type="InterPro" id="IPR029058">
    <property type="entry name" value="AB_hydrolase_fold"/>
</dbReference>
<evidence type="ECO:0000256" key="4">
    <source>
        <dbReference type="ARBA" id="ARBA00022729"/>
    </source>
</evidence>
<dbReference type="PRINTS" id="PR00724">
    <property type="entry name" value="CRBOXYPTASEC"/>
</dbReference>
<comment type="similarity">
    <text evidence="1 7">Belongs to the peptidase S10 family.</text>
</comment>
<dbReference type="GO" id="GO:0004185">
    <property type="term" value="F:serine-type carboxypeptidase activity"/>
    <property type="evidence" value="ECO:0007669"/>
    <property type="project" value="UniProtKB-UniRule"/>
</dbReference>
<dbReference type="AlphaFoldDB" id="A0A0A9XV56"/>
<name>A0A0A9XV56_LYGHE</name>
<sequence>MWRALCFLALFKATAGLIYPRVVSNGIDGPDYGFPLFLTPLIEKGMVDDARKMAKVPPLKGTIESYSGFFTVNKQFNSNMFFWYFPAEKSPETAPVVLWLQGGPGASSLYGLFEEHGPFYVKPQRGLKLRDYYWSQVVNIIYVDNPVGTGFSFTGDPKGYSRDETDVGNNLYELLKQFFTLFPTLQKNDFFVTGESYAGKYVPAAAYTIHTKNPTAPVKINLKGIAIGNGLCDPPNMLVYSDYLYQLGLVDSNGRALIKVEEDKIRDLAAQRKYLEAFKVFDQLLNGDMTIYKTLFYNLTGFEFYFNYLHSKPQSLYGDFGEYLQKDLVRRSIHVGNLTFNDGKAVELNLVTDVMQSVSQWLEILLEKYRVLIYNGQLDIIVAYPLTLSFLQRLKWSGADEYKIAPRKPWMVGQDLAGYSKTVKGFTELLVRNAGHMVPGDQPLWGLDLISRFVSNKPFSGTQKEYHADKLK</sequence>
<protein>
    <recommendedName>
        <fullName evidence="7">Carboxypeptidase</fullName>
        <ecNumber evidence="7">3.4.16.-</ecNumber>
    </recommendedName>
</protein>
<dbReference type="PANTHER" id="PTHR11802:SF472">
    <property type="entry name" value="SERINE CARBOXYPEPTIDASE CPVL-RELATED"/>
    <property type="match status" value="1"/>
</dbReference>
<proteinExistence type="inferred from homology"/>
<dbReference type="EMBL" id="GBHO01022473">
    <property type="protein sequence ID" value="JAG21131.1"/>
    <property type="molecule type" value="Transcribed_RNA"/>
</dbReference>
<reference evidence="8" key="1">
    <citation type="journal article" date="2014" name="PLoS ONE">
        <title>Transcriptome-Based Identification of ABC Transporters in the Western Tarnished Plant Bug Lygus hesperus.</title>
        <authorList>
            <person name="Hull J.J."/>
            <person name="Chaney K."/>
            <person name="Geib S.M."/>
            <person name="Fabrick J.A."/>
            <person name="Brent C.S."/>
            <person name="Walsh D."/>
            <person name="Lavine L.C."/>
        </authorList>
    </citation>
    <scope>NUCLEOTIDE SEQUENCE</scope>
</reference>
<reference evidence="8" key="2">
    <citation type="submission" date="2014-07" db="EMBL/GenBank/DDBJ databases">
        <authorList>
            <person name="Hull J."/>
        </authorList>
    </citation>
    <scope>NUCLEOTIDE SEQUENCE</scope>
</reference>
<evidence type="ECO:0000256" key="2">
    <source>
        <dbReference type="ARBA" id="ARBA00022645"/>
    </source>
</evidence>
<dbReference type="FunFam" id="3.40.50.1820:FF:000096">
    <property type="entry name" value="Carboxypeptidase vitellogenic-like"/>
    <property type="match status" value="1"/>
</dbReference>
<evidence type="ECO:0000313" key="8">
    <source>
        <dbReference type="EMBL" id="JAG21130.1"/>
    </source>
</evidence>
<evidence type="ECO:0000313" key="9">
    <source>
        <dbReference type="EMBL" id="JAG21131.1"/>
    </source>
</evidence>
<feature type="chain" id="PRO_5007353969" description="Carboxypeptidase" evidence="7">
    <location>
        <begin position="17"/>
        <end position="472"/>
    </location>
</feature>
<dbReference type="GO" id="GO:0006508">
    <property type="term" value="P:proteolysis"/>
    <property type="evidence" value="ECO:0007669"/>
    <property type="project" value="UniProtKB-KW"/>
</dbReference>
<evidence type="ECO:0000256" key="1">
    <source>
        <dbReference type="ARBA" id="ARBA00009431"/>
    </source>
</evidence>
<dbReference type="InterPro" id="IPR001563">
    <property type="entry name" value="Peptidase_S10"/>
</dbReference>
<dbReference type="InterPro" id="IPR033124">
    <property type="entry name" value="Ser_caboxypep_his_AS"/>
</dbReference>